<dbReference type="GO" id="GO:0017000">
    <property type="term" value="P:antibiotic biosynthetic process"/>
    <property type="evidence" value="ECO:0007669"/>
    <property type="project" value="UniProtKB-KW"/>
</dbReference>
<dbReference type="CDD" id="cd05930">
    <property type="entry name" value="A_NRPS"/>
    <property type="match status" value="1"/>
</dbReference>
<gene>
    <name evidence="10" type="ORF">HMI46_17645</name>
</gene>
<dbReference type="InterPro" id="IPR023213">
    <property type="entry name" value="CAT-like_dom_sf"/>
</dbReference>
<sequence>MGVLIEDIYRLSPMQQGMFFHSLYDEGSQAYITQVQFSLHGELNRPAFVEAWQLVLGRHPVLRTSLVWEDVEEPYQVVQANVKVPMIEHNWGEASLEEQEELFARLLAADREAAFDLKVAPLMRVTLVRLKNDSHRVLWTFHHLLLDGWSIPLVIQDLFSFYNAVDQGIQPQLPEVRPYGDYSEWLEAQDMVKVEQFWRSNLQGFTAPTVLPADIERGTEAGYAQASLRLSRNTTDTLNRFARKCRITPNTLFQSAWALLLSSCSGEEDVLYGTTVSGRPANLPGIEAMVGLFINTLPVRVNVSSDAVLGPWLRQAQARQAELRLYEYSPLLQVQGWSDVPRGTPLFDSLFVFENIQTDSKTWDVNDRLSVSDQDALEQPDLPLTVVVLPGKEILLRMLYDVSRFSEKQVHWLLHRLQVVLEAMSVSGEGVMLKDLPFITAEEEQMIVQQWNDTSIAYPSEKTIHQLFEEQVAARPEHAALYSEGMSWSYMELNRRANAVARKLVELGIRNEQLIPMITHRSPDMVIGMLAILKAGGAYVPIDPAYPSERIEVIVEDCESYLLLAANKNSLPAFTFDGEVVFMDEVLASLEQAGEGEDNLALDAAPSNLAYVMYTSGSTGRPKGVMIEHRNVIRLVKHSNYVQFDEQTCMLQTGAVVFDAATLEVWGALLNGGQLVVLDNDTILDGRRMKQAIEQYDVNTMFITAPLLHQLSQQDSSIFNRLHTLMTGGDVLSVPHMNRLLQSNPGLTIVNAYGPTENTTISTTFSFTTEQPGAIPIGRPIANSSAYVVDRHLRLLPPGMKGELIVGGDGVARGYRNRPDLTEEKFIESPFRQEERCYRTGDLVRYREDGIIEFIGRIDSQVKIRGFRIEPGEIEHVLVSHPQVKEALVIAVQAGKGDKRLVAYTVVEQVDAAVTPDILRDYLKRDLPEHMIPAAFVLLDSFPLMINGKVDRRSLPAPDWTANEHRDYVPARNDTEQMLCDIWAKVLGVEQVGIYDNFFELGGDSILSIQVVTQAAQLGLRLTPKQIFEHRLIAELAEYVGTKPEVNAEQGEVTGCVPLLPIQRWFFKQQFTDAHHWNQAMMLTVKRPIETFMLEQAFTHLLAHHDALRMRFGNEECPPEATLAAAEEIKIHNIDVSFLDVVEQNQVIEQTSAELQASLNLHDGPLVRVAYFNRGSKSDPLLLIIIHHLAVDGVSWRILLEDLETLCNQLYDNQPVKLPAKTTSYKRWGEVLQHYAHSEAVREEAASWIASSNKKPAQLPLDMASEENLAAVNTVANSTVHTAVLSESDSLALLNEVPGIARANVPELLLSAIVLAMGNWTGKRELLVHMEGHGREEIVEDVDLSRTVGWFTTMYPVNLSVVEASPPDAVVKAVKEQLRSIPNKGIGYGLLRYLSEDETYAQLQQQEPADISFNYLGRFYQAVDDSALFDLSTLSAGSVLSHHGHRPHILDINVMVVEDRIHLYITYCQQLHKKTTITAFAEWIERELQALIQAALHTPNKWFTPSDFPLAILSQHQLERLVGSEGALAGKTLQDIYPLSSLQAGMLYESLLEEKAYAYCQQSVFTLRGHVRAALFENAWQQVIDKHDIFRTVFVWEGVDEPHQAVIERASLPIYWEDWSGVPPHEQAVKLDILLQEDRDRKYNLLAAPLMRITMIRSSDDCYKMVWSFHHILLDGWSLQLVWGEVLQTYESTVQGHWFASHRPKPYKEFIRWTRQKNQHEAEAFWRDYLQGVPPGQLAIMQPSETEGNGTGGYAIKLSADVTNMLQQLARSHQLTMGILVQGAWAYLLSKYSGNDQVLFGVTVAGRPTDIQGADSMIGLFINTLPMKATITPSLRLVDWLERLQQDLSDIRQYEHSSLIDIQGWSDVPRGTPLIESLVVFENYPTDTAAQQGMQSLKIEDIRAYENPDIPLTIAAVPGEEMMLSVLYERSRFSPAEMERLLGHLQVVLEGMISNPMQLLGTLDILTEQERKQLIVECNDTTVEIPDQPIHELFREQVAKRPDDHAVISKSRVITYRELDALSNSLANVLKERGIKREELIPIMAERSPQMIIAMLAILKAGGAYVPIDPTYPRERIEFMLEDTDVRLLIVSTRDGLPAFSFTGEVLSIDEMSLTTEQAETENVGYYGNAADLAYVMYTSGSTGRPKGVMVEQRNIIRLVKNINYVRLDENSRILQAGAVVFDASTFEIWGALLNGGQVYLTDNEVILDGQRLKQDIENYRINTMFLTTALLHQHVTQDSGIFQGLDTLLAGGETISPQHVNRLLKDNPNLTFLHVYGPTENTTFSTMYRVTCEHPDVVPIGSPIPNSTAYVVDSQLNLLPIGVPGELLVGGQGVSRGYWKRSDMTNKSFIASPFRAGERCYRTGDLVRMNEDGQIEFIGRIDNQVKIRGFRVEPGEIEVILLTHPDIQEAVVIVREDEPGNKRLVAYLVAAELAGDSVTPEVLRQFAKEHLPEHMIPSAFIILDTLPLTINGKVDRRALPVPDYTSNEVEPEQLTVVQELLVSLWSRVLGVSHVRITDDFFMLGGHSLMATQLISRIREVFKVDLPLRAIFNYPTIEQFALQVEVARKHGIEAAQPMVPVTRPDILPLSYAQQRLWFLDQLEPDNRFYNIYTVLRLSGEFHIEAFELSLKQIVKRHETFRTTFVSKDGSPRQVISPEVHVSVPIVDLSDVSKDKREKAALRIAAEEVQRPFDLTTDCLIRVTVLKLSPDDHVVVLVMHHIISDGWSIGVFVRELGTYYEGFCSGEAVSLPDLSIQYADYALWQREWLQGTNREVQLSYWTKKLEGIPTILELPADYPRPPIQTFSGALVNCILPSKVVLELEKLSREEGATLYMTLLTAFQVLLHRYSGQDSLCIGIPVANRNRPEIESLIGFFVNMLPIRADFTAGTTVRDMLQQVRETTLEAFDHQDLPFEQLVEVMQPERSLTHSPLFQVIFDLQTKQMSTIELPGLSTTPMNVELGESKFDLELTMVEVPEGMLASFNYNTALFQAERIERMMVHYCTLLEQMAAYPDRPVDEIRILTNEELEQVLVKWNATAANIPNLCSHERFEQLAIQRPDAIALVVENKTITYRELNERSNQLAHYLRKLGVAPEVLVGICANRSVEFAIALLAVFKAGGVYVPIDPDYPQERIAYMMEHSKLEFLLTQQHLLDRLPKHAARTVCLDSDWNSIMQEPTTAIDDDASNVTQENAAYVIYTSGSTGEPKGVVVTHGSLINHNLSVSKVFGIRAEDRVLQFATISFDVALEEFFSAWTSGATVVMAVDRLMTIEAFSKFVDDYQLTVLNLPSAYWHEWVRDLVQTENKPPDCVRTVIVGSERPSPEHLADWRRIVGDRIAWFNAYGPSEATITSTIFSIPALDADGGSHYDEIPIGRPIANTQVYLLDEYMRPVPIGIPGELYIGGNGLARGYLNKPELTAERFIQHPLGLDGTLYRTGDLARYKEDGNIEFLGRTDYQVKIRGFRIELGEVEAALRQQLHVQDAVVIACEARPGEQRLVAYAVPQAGRQLDVNSLRNALKEKLPIYMVPAMIVALSELPMTPAGKVDRRALPAPDWSAIEAAVEYAEPRNITELQLCRIWQQVLGIARVGIHDNFFELGGDSILSIQIVARSNQAGLKLTPRQMFQYQTVAELATIVEFAAPVQAEQGIVTGEVSLTPIQQWFFEQSMTEPHHWNQAVMLTIAQPVNIFALEQAFVHLLNHHDVLRAQYERTGSGWVQKIAEASSAYTVDRFDLSALSADEQRDALRAHADKLQASLNLTEGSLFKSVLFDTGATQPAKLLLFAHHLVVDGVSWRIILEDVQAAYSQLIQDQPVTLPLKTTSYTAWSTELQSFAQQPGVLQELSYWLEQSGSAELPLDFELSAQDVAAANTFASVQSVEVSLDEQETRMLLQDMPTVFKTQVNDVLLTALALAVKGWTGQEAVLIHLEGHGREELVGDIDLSRTVGWFTAVYPLKLDIEHTNSQLDALKKVKEQLRLVPKHGIGYGLLRYLSEDDAVRKRLAAMAEPHIIFNYLGQFDQVMQDGTLSLAHESTGTMQSPSSPRSNPIEINAAVSGGKLQLTFMYSENLHKKETLERLAAGYVQSVREILCIPRAAELSVLTPSDFPQALVDQQQLDTIIARITHLEDLYALSPMQKGMLFHTLYSEESSTYFEQTAFSIKGNLDVMQFRRAWQEVVNRHSILRTQLVVNGVSEPHQAVLAAVELPFVEVDWQHLAAEEQAVRLSQFLQEDIDRGFDLTQAPLMRITLFKEAADRHSLVWSHHHLLIDGWSVPIILSEVVHMYDSYMKDAAVELNDVRPFRDYIAWLQEQDMDQAQAFWQDMLRGISEPTPLPMKRSSSSSSIAADWKTIGLSNMLSARLNQIARTQKVTLNTIVQAAWAILLSRYSGAEEVIYGTTVSGRPADFAGVESMVGLFINTLPVRVAIDEEQAVQQWLNQLNKQIVDIRQFEYSPLVQVQGWSDVPNGIPLFDSLVVFQNYPVQDVLEQDHPDALQLQISRAYKQTNYPITLVAIPGDELQLQVLFDPKLFTASSIESMLRHLGTLLEEMANRPAQKIGNLQLLSEQERKQTLMEWNSTSTELPLDKTVAEWFAEQVRIQPDAVAIVSEEQAVTYGELSRMAERLAYSFIQNGVASGDIVAICMERSIESVAGMLGIWKAGGAYLPLDSTYPQERLSYMLAEAQVKVLLTQERVREQLPPFAGRIVVAEDELQAVVGEGAEADGGFEAVEAAIGAQVQLPAAAGMDQLAYVIF</sequence>
<dbReference type="PROSITE" id="PS00012">
    <property type="entry name" value="PHOSPHOPANTETHEINE"/>
    <property type="match status" value="2"/>
</dbReference>
<feature type="domain" description="Carrier" evidence="9">
    <location>
        <begin position="970"/>
        <end position="1044"/>
    </location>
</feature>
<evidence type="ECO:0000256" key="2">
    <source>
        <dbReference type="ARBA" id="ARBA00006432"/>
    </source>
</evidence>
<dbReference type="InterPro" id="IPR000873">
    <property type="entry name" value="AMP-dep_synth/lig_dom"/>
</dbReference>
<dbReference type="Gene3D" id="3.30.300.30">
    <property type="match status" value="3"/>
</dbReference>
<dbReference type="FunFam" id="3.30.300.30:FF:000010">
    <property type="entry name" value="Enterobactin synthetase component F"/>
    <property type="match status" value="3"/>
</dbReference>
<dbReference type="FunFam" id="1.10.1200.10:FF:000005">
    <property type="entry name" value="Nonribosomal peptide synthetase 1"/>
    <property type="match status" value="3"/>
</dbReference>
<dbReference type="SUPFAM" id="SSF47336">
    <property type="entry name" value="ACP-like"/>
    <property type="match status" value="3"/>
</dbReference>
<keyword evidence="5" id="KW-0436">Ligase</keyword>
<evidence type="ECO:0000256" key="7">
    <source>
        <dbReference type="ARBA" id="ARBA00023194"/>
    </source>
</evidence>
<dbReference type="PANTHER" id="PTHR45398">
    <property type="match status" value="1"/>
</dbReference>
<dbReference type="InterPro" id="IPR006162">
    <property type="entry name" value="Ppantetheine_attach_site"/>
</dbReference>
<dbReference type="InterPro" id="IPR020806">
    <property type="entry name" value="PKS_PP-bd"/>
</dbReference>
<dbReference type="GO" id="GO:0043041">
    <property type="term" value="P:amino acid activation for nonribosomal peptide biosynthetic process"/>
    <property type="evidence" value="ECO:0007669"/>
    <property type="project" value="UniProtKB-ARBA"/>
</dbReference>
<dbReference type="CDD" id="cd19543">
    <property type="entry name" value="DCL_NRPS"/>
    <property type="match status" value="3"/>
</dbReference>
<dbReference type="Gene3D" id="3.40.50.12780">
    <property type="entry name" value="N-terminal domain of ligase-like"/>
    <property type="match status" value="1"/>
</dbReference>
<keyword evidence="7" id="KW-0045">Antibiotic biosynthesis</keyword>
<keyword evidence="8" id="KW-0511">Multifunctional enzyme</keyword>
<comment type="similarity">
    <text evidence="2">Belongs to the ATP-dependent AMP-binding enzyme family.</text>
</comment>
<name>A0AAP7A3S0_PAEAL</name>
<dbReference type="EMBL" id="JABFOR010000024">
    <property type="protein sequence ID" value="NOJ72373.1"/>
    <property type="molecule type" value="Genomic_DNA"/>
</dbReference>
<evidence type="ECO:0000256" key="6">
    <source>
        <dbReference type="ARBA" id="ARBA00022737"/>
    </source>
</evidence>
<evidence type="ECO:0000313" key="11">
    <source>
        <dbReference type="Proteomes" id="UP000552038"/>
    </source>
</evidence>
<dbReference type="Gene3D" id="3.40.50.980">
    <property type="match status" value="6"/>
</dbReference>
<dbReference type="GO" id="GO:0016874">
    <property type="term" value="F:ligase activity"/>
    <property type="evidence" value="ECO:0007669"/>
    <property type="project" value="UniProtKB-KW"/>
</dbReference>
<dbReference type="CDD" id="cd12117">
    <property type="entry name" value="A_NRPS_Srf_like"/>
    <property type="match status" value="2"/>
</dbReference>
<protein>
    <submittedName>
        <fullName evidence="10">Amino acid adenylation domain-containing protein</fullName>
    </submittedName>
</protein>
<feature type="domain" description="Carrier" evidence="9">
    <location>
        <begin position="3564"/>
        <end position="3638"/>
    </location>
</feature>
<dbReference type="InterPro" id="IPR045851">
    <property type="entry name" value="AMP-bd_C_sf"/>
</dbReference>
<keyword evidence="3" id="KW-0596">Phosphopantetheine</keyword>
<evidence type="ECO:0000256" key="5">
    <source>
        <dbReference type="ARBA" id="ARBA00022598"/>
    </source>
</evidence>
<evidence type="ECO:0000313" key="10">
    <source>
        <dbReference type="EMBL" id="NOJ72373.1"/>
    </source>
</evidence>
<proteinExistence type="inferred from homology"/>
<dbReference type="Pfam" id="PF00550">
    <property type="entry name" value="PP-binding"/>
    <property type="match status" value="3"/>
</dbReference>
<dbReference type="FunFam" id="2.30.38.10:FF:000001">
    <property type="entry name" value="Non-ribosomal peptide synthetase PvdI"/>
    <property type="match status" value="1"/>
</dbReference>
<comment type="cofactor">
    <cofactor evidence="1">
        <name>pantetheine 4'-phosphate</name>
        <dbReference type="ChEBI" id="CHEBI:47942"/>
    </cofactor>
</comment>
<dbReference type="GO" id="GO:0044550">
    <property type="term" value="P:secondary metabolite biosynthetic process"/>
    <property type="evidence" value="ECO:0007669"/>
    <property type="project" value="UniProtKB-ARBA"/>
</dbReference>
<dbReference type="InterPro" id="IPR009081">
    <property type="entry name" value="PP-bd_ACP"/>
</dbReference>
<evidence type="ECO:0000256" key="1">
    <source>
        <dbReference type="ARBA" id="ARBA00001957"/>
    </source>
</evidence>
<dbReference type="NCBIfam" id="TIGR01733">
    <property type="entry name" value="AA-adenyl-dom"/>
    <property type="match status" value="3"/>
</dbReference>
<dbReference type="Gene3D" id="3.30.559.10">
    <property type="entry name" value="Chloramphenicol acetyltransferase-like domain"/>
    <property type="match status" value="6"/>
</dbReference>
<dbReference type="Gene3D" id="2.30.38.10">
    <property type="entry name" value="Luciferase, Domain 3"/>
    <property type="match status" value="3"/>
</dbReference>
<dbReference type="PANTHER" id="PTHR45398:SF1">
    <property type="entry name" value="ENZYME, PUTATIVE (JCVI)-RELATED"/>
    <property type="match status" value="1"/>
</dbReference>
<comment type="caution">
    <text evidence="10">The sequence shown here is derived from an EMBL/GenBank/DDBJ whole genome shotgun (WGS) entry which is preliminary data.</text>
</comment>
<dbReference type="Pfam" id="PF00501">
    <property type="entry name" value="AMP-binding"/>
    <property type="match status" value="4"/>
</dbReference>
<keyword evidence="4" id="KW-0597">Phosphoprotein</keyword>
<dbReference type="Gene3D" id="3.30.559.30">
    <property type="entry name" value="Nonribosomal peptide synthetase, condensation domain"/>
    <property type="match status" value="6"/>
</dbReference>
<evidence type="ECO:0000256" key="4">
    <source>
        <dbReference type="ARBA" id="ARBA00022553"/>
    </source>
</evidence>
<dbReference type="Gene3D" id="1.10.1200.10">
    <property type="entry name" value="ACP-like"/>
    <property type="match status" value="3"/>
</dbReference>
<feature type="non-terminal residue" evidence="10">
    <location>
        <position position="4746"/>
    </location>
</feature>
<dbReference type="CDD" id="cd19534">
    <property type="entry name" value="E_NRPS"/>
    <property type="match status" value="2"/>
</dbReference>
<evidence type="ECO:0000256" key="3">
    <source>
        <dbReference type="ARBA" id="ARBA00022450"/>
    </source>
</evidence>
<dbReference type="PROSITE" id="PS00455">
    <property type="entry name" value="AMP_BINDING"/>
    <property type="match status" value="3"/>
</dbReference>
<dbReference type="SUPFAM" id="SSF56801">
    <property type="entry name" value="Acetyl-CoA synthetase-like"/>
    <property type="match status" value="4"/>
</dbReference>
<evidence type="ECO:0000259" key="9">
    <source>
        <dbReference type="PROSITE" id="PS50075"/>
    </source>
</evidence>
<dbReference type="NCBIfam" id="TIGR01720">
    <property type="entry name" value="NRPS-para261"/>
    <property type="match status" value="2"/>
</dbReference>
<dbReference type="Pfam" id="PF00668">
    <property type="entry name" value="Condensation"/>
    <property type="match status" value="6"/>
</dbReference>
<dbReference type="InterPro" id="IPR042099">
    <property type="entry name" value="ANL_N_sf"/>
</dbReference>
<keyword evidence="6" id="KW-0677">Repeat</keyword>
<dbReference type="InterPro" id="IPR020845">
    <property type="entry name" value="AMP-binding_CS"/>
</dbReference>
<dbReference type="FunFam" id="3.40.50.980:FF:000001">
    <property type="entry name" value="Non-ribosomal peptide synthetase"/>
    <property type="match status" value="3"/>
</dbReference>
<dbReference type="FunFam" id="3.40.50.12780:FF:000012">
    <property type="entry name" value="Non-ribosomal peptide synthetase"/>
    <property type="match status" value="3"/>
</dbReference>
<dbReference type="CDD" id="cd19531">
    <property type="entry name" value="LCL_NRPS-like"/>
    <property type="match status" value="1"/>
</dbReference>
<organism evidence="10 11">
    <name type="scientific">Paenibacillus alvei</name>
    <name type="common">Bacillus alvei</name>
    <dbReference type="NCBI Taxonomy" id="44250"/>
    <lineage>
        <taxon>Bacteria</taxon>
        <taxon>Bacillati</taxon>
        <taxon>Bacillota</taxon>
        <taxon>Bacilli</taxon>
        <taxon>Bacillales</taxon>
        <taxon>Paenibacillaceae</taxon>
        <taxon>Paenibacillus</taxon>
    </lineage>
</organism>
<dbReference type="FunFam" id="3.30.559.10:FF:000012">
    <property type="entry name" value="Non-ribosomal peptide synthetase"/>
    <property type="match status" value="1"/>
</dbReference>
<feature type="domain" description="Carrier" evidence="9">
    <location>
        <begin position="2493"/>
        <end position="2568"/>
    </location>
</feature>
<dbReference type="InterPro" id="IPR036736">
    <property type="entry name" value="ACP-like_sf"/>
</dbReference>
<dbReference type="SUPFAM" id="SSF52777">
    <property type="entry name" value="CoA-dependent acyltransferases"/>
    <property type="match status" value="12"/>
</dbReference>
<dbReference type="PROSITE" id="PS50075">
    <property type="entry name" value="CARRIER"/>
    <property type="match status" value="3"/>
</dbReference>
<dbReference type="InterPro" id="IPR010060">
    <property type="entry name" value="NRPS_synth"/>
</dbReference>
<dbReference type="InterPro" id="IPR010071">
    <property type="entry name" value="AA_adenyl_dom"/>
</dbReference>
<dbReference type="GO" id="GO:0031177">
    <property type="term" value="F:phosphopantetheine binding"/>
    <property type="evidence" value="ECO:0007669"/>
    <property type="project" value="InterPro"/>
</dbReference>
<dbReference type="RefSeq" id="WP_171417944.1">
    <property type="nucleotide sequence ID" value="NZ_JABFOR010000024.1"/>
</dbReference>
<dbReference type="NCBIfam" id="NF003417">
    <property type="entry name" value="PRK04813.1"/>
    <property type="match status" value="4"/>
</dbReference>
<dbReference type="Proteomes" id="UP000552038">
    <property type="component" value="Unassembled WGS sequence"/>
</dbReference>
<reference evidence="10 11" key="1">
    <citation type="submission" date="2020-05" db="EMBL/GenBank/DDBJ databases">
        <title>Whole genome sequencing and identification of novel metabolites from Paenibacillus alvei strain JR949.</title>
        <authorList>
            <person name="Rajendhran J."/>
            <person name="Sree Pranav P."/>
            <person name="Mahalakshmi B."/>
            <person name="Karthikeyan R."/>
        </authorList>
    </citation>
    <scope>NUCLEOTIDE SEQUENCE [LARGE SCALE GENOMIC DNA]</scope>
    <source>
        <strain evidence="10 11">JR949</strain>
    </source>
</reference>
<dbReference type="SMART" id="SM00823">
    <property type="entry name" value="PKS_PP"/>
    <property type="match status" value="3"/>
</dbReference>
<dbReference type="GO" id="GO:0008610">
    <property type="term" value="P:lipid biosynthetic process"/>
    <property type="evidence" value="ECO:0007669"/>
    <property type="project" value="UniProtKB-ARBA"/>
</dbReference>
<dbReference type="SMART" id="SM01294">
    <property type="entry name" value="PKS_PP_betabranch"/>
    <property type="match status" value="1"/>
</dbReference>
<dbReference type="InterPro" id="IPR025110">
    <property type="entry name" value="AMP-bd_C"/>
</dbReference>
<dbReference type="Pfam" id="PF13193">
    <property type="entry name" value="AMP-binding_C"/>
    <property type="match status" value="3"/>
</dbReference>
<accession>A0AAP7A3S0</accession>
<dbReference type="InterPro" id="IPR001242">
    <property type="entry name" value="Condensation_dom"/>
</dbReference>
<evidence type="ECO:0000256" key="8">
    <source>
        <dbReference type="ARBA" id="ARBA00023268"/>
    </source>
</evidence>